<dbReference type="PANTHER" id="PTHR13707">
    <property type="entry name" value="KETOACID-COENZYME A TRANSFERASE"/>
    <property type="match status" value="1"/>
</dbReference>
<dbReference type="InterPro" id="IPR037171">
    <property type="entry name" value="NagB/RpiA_transferase-like"/>
</dbReference>
<dbReference type="SMART" id="SM00882">
    <property type="entry name" value="CoA_trans"/>
    <property type="match status" value="1"/>
</dbReference>
<evidence type="ECO:0000256" key="1">
    <source>
        <dbReference type="ARBA" id="ARBA00022679"/>
    </source>
</evidence>
<evidence type="ECO:0000313" key="3">
    <source>
        <dbReference type="Proteomes" id="UP001174909"/>
    </source>
</evidence>
<dbReference type="EMBL" id="CASHTH010004401">
    <property type="protein sequence ID" value="CAI8056845.1"/>
    <property type="molecule type" value="Genomic_DNA"/>
</dbReference>
<reference evidence="2" key="1">
    <citation type="submission" date="2023-03" db="EMBL/GenBank/DDBJ databases">
        <authorList>
            <person name="Steffen K."/>
            <person name="Cardenas P."/>
        </authorList>
    </citation>
    <scope>NUCLEOTIDE SEQUENCE</scope>
</reference>
<dbReference type="Pfam" id="PF01144">
    <property type="entry name" value="CoA_trans"/>
    <property type="match status" value="1"/>
</dbReference>
<dbReference type="PANTHER" id="PTHR13707:SF60">
    <property type="entry name" value="ACETATE COA-TRANSFERASE SUBUNIT ALPHA"/>
    <property type="match status" value="1"/>
</dbReference>
<organism evidence="2 3">
    <name type="scientific">Geodia barretti</name>
    <name type="common">Barrett's horny sponge</name>
    <dbReference type="NCBI Taxonomy" id="519541"/>
    <lineage>
        <taxon>Eukaryota</taxon>
        <taxon>Metazoa</taxon>
        <taxon>Porifera</taxon>
        <taxon>Demospongiae</taxon>
        <taxon>Heteroscleromorpha</taxon>
        <taxon>Tetractinellida</taxon>
        <taxon>Astrophorina</taxon>
        <taxon>Geodiidae</taxon>
        <taxon>Geodia</taxon>
    </lineage>
</organism>
<dbReference type="InterPro" id="IPR012792">
    <property type="entry name" value="3-oxoacid_CoA-transf_A"/>
</dbReference>
<dbReference type="Gene3D" id="3.40.1080.10">
    <property type="entry name" value="Glutaconate Coenzyme A-transferase"/>
    <property type="match status" value="1"/>
</dbReference>
<proteinExistence type="predicted"/>
<dbReference type="GO" id="GO:0008410">
    <property type="term" value="F:CoA-transferase activity"/>
    <property type="evidence" value="ECO:0007669"/>
    <property type="project" value="InterPro"/>
</dbReference>
<dbReference type="NCBIfam" id="TIGR02429">
    <property type="entry name" value="pcaI_scoA_fam"/>
    <property type="match status" value="1"/>
</dbReference>
<comment type="caution">
    <text evidence="2">The sequence shown here is derived from an EMBL/GenBank/DDBJ whole genome shotgun (WGS) entry which is preliminary data.</text>
</comment>
<protein>
    <submittedName>
        <fullName evidence="2">3-oxoadipate CoA-transferase subunit A</fullName>
    </submittedName>
</protein>
<keyword evidence="1" id="KW-0808">Transferase</keyword>
<evidence type="ECO:0000313" key="2">
    <source>
        <dbReference type="EMBL" id="CAI8056845.1"/>
    </source>
</evidence>
<sequence length="203" mass="21163">MLVGGFGGHHLPDNLLGALVESGAADLTIICQGAGVPTPGRTDIHALVEGGLVRKLVSPLPFDPRQGGSVKQRWEAGQLELEVQPVGVLVERIRAGGAGIGGSFLPTGAGTRFAEGQEVRVIDGREHIFQTAIKADFALLRAAVSDTLGNLVYSGTGRNWNPVMAMAAGVTVAEVDEIREPGGIDPETVITPAIFVQRIVLTS</sequence>
<dbReference type="AlphaFoldDB" id="A0AA35XLJ7"/>
<dbReference type="SUPFAM" id="SSF100950">
    <property type="entry name" value="NagB/RpiA/CoA transferase-like"/>
    <property type="match status" value="1"/>
</dbReference>
<name>A0AA35XLJ7_GEOBA</name>
<accession>A0AA35XLJ7</accession>
<dbReference type="Proteomes" id="UP001174909">
    <property type="component" value="Unassembled WGS sequence"/>
</dbReference>
<gene>
    <name evidence="2" type="ORF">GBAR_LOCUS30957</name>
</gene>
<dbReference type="InterPro" id="IPR004165">
    <property type="entry name" value="CoA_trans_fam_I"/>
</dbReference>
<keyword evidence="3" id="KW-1185">Reference proteome</keyword>